<proteinExistence type="predicted"/>
<dbReference type="Gene3D" id="2.40.128.110">
    <property type="entry name" value="Lipid/polyisoprenoid-binding, YceI-like"/>
    <property type="match status" value="1"/>
</dbReference>
<evidence type="ECO:0000259" key="1">
    <source>
        <dbReference type="Pfam" id="PF04264"/>
    </source>
</evidence>
<accession>A0A6J7S5K2</accession>
<evidence type="ECO:0000313" key="2">
    <source>
        <dbReference type="EMBL" id="CAB5036403.1"/>
    </source>
</evidence>
<feature type="domain" description="Lipid/polyisoprenoid-binding YceI-like" evidence="1">
    <location>
        <begin position="7"/>
        <end position="46"/>
    </location>
</feature>
<dbReference type="EMBL" id="CAFBPX010000169">
    <property type="protein sequence ID" value="CAB5036403.1"/>
    <property type="molecule type" value="Genomic_DNA"/>
</dbReference>
<dbReference type="AlphaFoldDB" id="A0A6J7S5K2"/>
<reference evidence="2" key="1">
    <citation type="submission" date="2020-05" db="EMBL/GenBank/DDBJ databases">
        <authorList>
            <person name="Chiriac C."/>
            <person name="Salcher M."/>
            <person name="Ghai R."/>
            <person name="Kavagutti S V."/>
        </authorList>
    </citation>
    <scope>NUCLEOTIDE SEQUENCE</scope>
</reference>
<dbReference type="InterPro" id="IPR036761">
    <property type="entry name" value="TTHA0802/YceI-like_sf"/>
</dbReference>
<sequence>MGNTKRGVGLETKIDRTAFGLDWNAPLPKGGFALSNDVKLTIDLEFIAA</sequence>
<protein>
    <submittedName>
        <fullName evidence="2">Unannotated protein</fullName>
    </submittedName>
</protein>
<name>A0A6J7S5K2_9ZZZZ</name>
<dbReference type="Pfam" id="PF04264">
    <property type="entry name" value="YceI"/>
    <property type="match status" value="1"/>
</dbReference>
<gene>
    <name evidence="2" type="ORF">UFOPK4175_00930</name>
</gene>
<organism evidence="2">
    <name type="scientific">freshwater metagenome</name>
    <dbReference type="NCBI Taxonomy" id="449393"/>
    <lineage>
        <taxon>unclassified sequences</taxon>
        <taxon>metagenomes</taxon>
        <taxon>ecological metagenomes</taxon>
    </lineage>
</organism>
<dbReference type="InterPro" id="IPR007372">
    <property type="entry name" value="Lipid/polyisoprenoid-bd_YceI"/>
</dbReference>
<dbReference type="SUPFAM" id="SSF101874">
    <property type="entry name" value="YceI-like"/>
    <property type="match status" value="1"/>
</dbReference>